<protein>
    <recommendedName>
        <fullName evidence="4">Retrotransposon gag domain-containing protein</fullName>
    </recommendedName>
</protein>
<name>A0AAV3QVN1_LITER</name>
<feature type="compositionally biased region" description="Polar residues" evidence="1">
    <location>
        <begin position="174"/>
        <end position="190"/>
    </location>
</feature>
<feature type="region of interest" description="Disordered" evidence="1">
    <location>
        <begin position="164"/>
        <end position="190"/>
    </location>
</feature>
<organism evidence="2 3">
    <name type="scientific">Lithospermum erythrorhizon</name>
    <name type="common">Purple gromwell</name>
    <name type="synonym">Lithospermum officinale var. erythrorhizon</name>
    <dbReference type="NCBI Taxonomy" id="34254"/>
    <lineage>
        <taxon>Eukaryota</taxon>
        <taxon>Viridiplantae</taxon>
        <taxon>Streptophyta</taxon>
        <taxon>Embryophyta</taxon>
        <taxon>Tracheophyta</taxon>
        <taxon>Spermatophyta</taxon>
        <taxon>Magnoliopsida</taxon>
        <taxon>eudicotyledons</taxon>
        <taxon>Gunneridae</taxon>
        <taxon>Pentapetalae</taxon>
        <taxon>asterids</taxon>
        <taxon>lamiids</taxon>
        <taxon>Boraginales</taxon>
        <taxon>Boraginaceae</taxon>
        <taxon>Boraginoideae</taxon>
        <taxon>Lithospermeae</taxon>
        <taxon>Lithospermum</taxon>
    </lineage>
</organism>
<gene>
    <name evidence="2" type="ORF">LIER_22943</name>
</gene>
<proteinExistence type="predicted"/>
<dbReference type="EMBL" id="BAABME010006369">
    <property type="protein sequence ID" value="GAA0168169.1"/>
    <property type="molecule type" value="Genomic_DNA"/>
</dbReference>
<evidence type="ECO:0008006" key="4">
    <source>
        <dbReference type="Google" id="ProtNLM"/>
    </source>
</evidence>
<evidence type="ECO:0000313" key="3">
    <source>
        <dbReference type="Proteomes" id="UP001454036"/>
    </source>
</evidence>
<dbReference type="AlphaFoldDB" id="A0AAV3QVN1"/>
<keyword evidence="3" id="KW-1185">Reference proteome</keyword>
<evidence type="ECO:0000313" key="2">
    <source>
        <dbReference type="EMBL" id="GAA0168169.1"/>
    </source>
</evidence>
<dbReference type="Proteomes" id="UP001454036">
    <property type="component" value="Unassembled WGS sequence"/>
</dbReference>
<accession>A0AAV3QVN1</accession>
<sequence>MPPRVDTHRMTRATRVDPVVVDEVEVGEDPVYAMVAAQHEAEFRSKLFEHFHRRDPSKFFGVGTPIEAIEFISDMETLFEPMGIESELRVWFTTYRLHEGARDLRGNLRLLLTARGEDPVSWERFIEMFRENYCLSTHVAATERDLILLIQGMRSVDELAESEASGAKRGCQKSDGTSGPFSWRSQRWMV</sequence>
<evidence type="ECO:0000256" key="1">
    <source>
        <dbReference type="SAM" id="MobiDB-lite"/>
    </source>
</evidence>
<comment type="caution">
    <text evidence="2">The sequence shown here is derived from an EMBL/GenBank/DDBJ whole genome shotgun (WGS) entry which is preliminary data.</text>
</comment>
<reference evidence="2 3" key="1">
    <citation type="submission" date="2024-01" db="EMBL/GenBank/DDBJ databases">
        <title>The complete chloroplast genome sequence of Lithospermum erythrorhizon: insights into the phylogenetic relationship among Boraginaceae species and the maternal lineages of purple gromwells.</title>
        <authorList>
            <person name="Okada T."/>
            <person name="Watanabe K."/>
        </authorList>
    </citation>
    <scope>NUCLEOTIDE SEQUENCE [LARGE SCALE GENOMIC DNA]</scope>
</reference>